<evidence type="ECO:0000256" key="1">
    <source>
        <dbReference type="SAM" id="MobiDB-lite"/>
    </source>
</evidence>
<dbReference type="Pfam" id="PF20990">
    <property type="entry name" value="DUF2207_C"/>
    <property type="match status" value="1"/>
</dbReference>
<dbReference type="Proteomes" id="UP001595733">
    <property type="component" value="Unassembled WGS sequence"/>
</dbReference>
<keyword evidence="2" id="KW-1133">Transmembrane helix</keyword>
<feature type="compositionally biased region" description="Gly residues" evidence="1">
    <location>
        <begin position="514"/>
        <end position="533"/>
    </location>
</feature>
<dbReference type="InterPro" id="IPR048389">
    <property type="entry name" value="YciQ-like_C"/>
</dbReference>
<feature type="transmembrane region" description="Helical" evidence="2">
    <location>
        <begin position="400"/>
        <end position="419"/>
    </location>
</feature>
<dbReference type="EMBL" id="JBHSEF010000029">
    <property type="protein sequence ID" value="MFC4356307.1"/>
    <property type="molecule type" value="Genomic_DNA"/>
</dbReference>
<evidence type="ECO:0000313" key="5">
    <source>
        <dbReference type="EMBL" id="MFC4356307.1"/>
    </source>
</evidence>
<accession>A0ABV8UZS2</accession>
<dbReference type="RefSeq" id="WP_378142893.1">
    <property type="nucleotide sequence ID" value="NZ_JBHSEF010000029.1"/>
</dbReference>
<organism evidence="5 6">
    <name type="scientific">Chryseomicrobium palamuruense</name>
    <dbReference type="NCBI Taxonomy" id="682973"/>
    <lineage>
        <taxon>Bacteria</taxon>
        <taxon>Bacillati</taxon>
        <taxon>Bacillota</taxon>
        <taxon>Bacilli</taxon>
        <taxon>Bacillales</taxon>
        <taxon>Caryophanaceae</taxon>
        <taxon>Chryseomicrobium</taxon>
    </lineage>
</organism>
<gene>
    <name evidence="5" type="ORF">ACFO0S_14695</name>
</gene>
<evidence type="ECO:0000259" key="4">
    <source>
        <dbReference type="Pfam" id="PF20990"/>
    </source>
</evidence>
<keyword evidence="2" id="KW-0472">Membrane</keyword>
<feature type="region of interest" description="Disordered" evidence="1">
    <location>
        <begin position="511"/>
        <end position="533"/>
    </location>
</feature>
<evidence type="ECO:0000313" key="6">
    <source>
        <dbReference type="Proteomes" id="UP001595733"/>
    </source>
</evidence>
<feature type="transmembrane region" description="Helical" evidence="2">
    <location>
        <begin position="373"/>
        <end position="394"/>
    </location>
</feature>
<protein>
    <submittedName>
        <fullName evidence="5">DUF2207 domain-containing protein</fullName>
    </submittedName>
</protein>
<keyword evidence="2" id="KW-0812">Transmembrane</keyword>
<evidence type="ECO:0000259" key="3">
    <source>
        <dbReference type="Pfam" id="PF09972"/>
    </source>
</evidence>
<comment type="caution">
    <text evidence="5">The sequence shown here is derived from an EMBL/GenBank/DDBJ whole genome shotgun (WGS) entry which is preliminary data.</text>
</comment>
<feature type="transmembrane region" description="Helical" evidence="2">
    <location>
        <begin position="216"/>
        <end position="237"/>
    </location>
</feature>
<proteinExistence type="predicted"/>
<sequence>MAIDFEISDVDIDARLQENGTANVTETFTYVFDDDFNGITRSLIEKQGTSIENFAASENGNTLRTERVDGVYRIYRAGEDGDTITVNLTYTITDAVEKFTDGAQFYYAFFDENNESAYDDATITVTPPGISSNTDALGYDEAFGSERISSNGAVVFELGAVPDGENADVRVIFDADLFPAVTQASDTVRDKVASDRTQLEEEAAVFAANQQTARDIGVPVVALAGALLIALIFQSWLKAFFRKRALRTSGQGFIVPQETMSIPATLYFTNSAFLSPSVTAAAILDLIRKGNLHQVTEDQFELVNRTTTHAHEETLLALLVDRIGNGQEFTLTQVKEFTKKIIYHSEYNMAISEWNKGVRTEVLSHNFYEKHPVIRWLAGIAAAAFIGFAIYLGIYEIWSWMSASIIFAFAAFGFALLYSPISREGHEIRSEWRHLKKTIPTITEDQWKALSEDERQRAYAYILGSDAKLAEKKAEVFTVTHTTSEDSSFIMNPIFLTTIFISAGSTTSASASGGSVGGGGAGVGGGGGGSGAF</sequence>
<reference evidence="6" key="1">
    <citation type="journal article" date="2019" name="Int. J. Syst. Evol. Microbiol.">
        <title>The Global Catalogue of Microorganisms (GCM) 10K type strain sequencing project: providing services to taxonomists for standard genome sequencing and annotation.</title>
        <authorList>
            <consortium name="The Broad Institute Genomics Platform"/>
            <consortium name="The Broad Institute Genome Sequencing Center for Infectious Disease"/>
            <person name="Wu L."/>
            <person name="Ma J."/>
        </authorList>
    </citation>
    <scope>NUCLEOTIDE SEQUENCE [LARGE SCALE GENOMIC DNA]</scope>
    <source>
        <strain evidence="6">CCUG 50353</strain>
    </source>
</reference>
<dbReference type="Pfam" id="PF09972">
    <property type="entry name" value="DUF2207"/>
    <property type="match status" value="1"/>
</dbReference>
<dbReference type="InterPro" id="IPR018702">
    <property type="entry name" value="DUF2207"/>
</dbReference>
<feature type="domain" description="Predicted membrane protein YciQ-like C-terminal" evidence="4">
    <location>
        <begin position="279"/>
        <end position="439"/>
    </location>
</feature>
<evidence type="ECO:0000256" key="2">
    <source>
        <dbReference type="SAM" id="Phobius"/>
    </source>
</evidence>
<feature type="domain" description="DUF2207" evidence="3">
    <location>
        <begin position="6"/>
        <end position="173"/>
    </location>
</feature>
<keyword evidence="6" id="KW-1185">Reference proteome</keyword>
<name>A0ABV8UZS2_9BACL</name>